<dbReference type="InterPro" id="IPR001736">
    <property type="entry name" value="PLipase_D/transphosphatidylase"/>
</dbReference>
<dbReference type="Gene3D" id="3.30.870.10">
    <property type="entry name" value="Endonuclease Chain A"/>
    <property type="match status" value="2"/>
</dbReference>
<gene>
    <name evidence="3" type="ORF">FFLO_00874</name>
</gene>
<evidence type="ECO:0000313" key="3">
    <source>
        <dbReference type="EMBL" id="KAG7571201.1"/>
    </source>
</evidence>
<comment type="caution">
    <text evidence="3">The sequence shown here is derived from an EMBL/GenBank/DDBJ whole genome shotgun (WGS) entry which is preliminary data.</text>
</comment>
<dbReference type="InterPro" id="IPR025202">
    <property type="entry name" value="PLD-like_dom"/>
</dbReference>
<protein>
    <recommendedName>
        <fullName evidence="2">PLD phosphodiesterase domain-containing protein</fullName>
    </recommendedName>
</protein>
<dbReference type="EMBL" id="JABELV010000010">
    <property type="protein sequence ID" value="KAG7571201.1"/>
    <property type="molecule type" value="Genomic_DNA"/>
</dbReference>
<accession>A0A8K0JR29</accession>
<dbReference type="GO" id="GO:0030572">
    <property type="term" value="F:phosphatidyltransferase activity"/>
    <property type="evidence" value="ECO:0007669"/>
    <property type="project" value="UniProtKB-ARBA"/>
</dbReference>
<organism evidence="3 4">
    <name type="scientific">Filobasidium floriforme</name>
    <dbReference type="NCBI Taxonomy" id="5210"/>
    <lineage>
        <taxon>Eukaryota</taxon>
        <taxon>Fungi</taxon>
        <taxon>Dikarya</taxon>
        <taxon>Basidiomycota</taxon>
        <taxon>Agaricomycotina</taxon>
        <taxon>Tremellomycetes</taxon>
        <taxon>Filobasidiales</taxon>
        <taxon>Filobasidiaceae</taxon>
        <taxon>Filobasidium</taxon>
    </lineage>
</organism>
<dbReference type="SUPFAM" id="SSF56024">
    <property type="entry name" value="Phospholipase D/nuclease"/>
    <property type="match status" value="2"/>
</dbReference>
<evidence type="ECO:0000256" key="1">
    <source>
        <dbReference type="SAM" id="MobiDB-lite"/>
    </source>
</evidence>
<dbReference type="PANTHER" id="PTHR21248:SF22">
    <property type="entry name" value="PHOSPHOLIPASE D"/>
    <property type="match status" value="1"/>
</dbReference>
<reference evidence="3" key="1">
    <citation type="submission" date="2020-04" db="EMBL/GenBank/DDBJ databases">
        <title>Analysis of mating type loci in Filobasidium floriforme.</title>
        <authorList>
            <person name="Nowrousian M."/>
        </authorList>
    </citation>
    <scope>NUCLEOTIDE SEQUENCE</scope>
    <source>
        <strain evidence="3">CBS 6242</strain>
    </source>
</reference>
<proteinExistence type="predicted"/>
<name>A0A8K0JR29_9TREE</name>
<dbReference type="CDD" id="cd00138">
    <property type="entry name" value="PLDc_SF"/>
    <property type="match status" value="1"/>
</dbReference>
<dbReference type="GO" id="GO:0032049">
    <property type="term" value="P:cardiolipin biosynthetic process"/>
    <property type="evidence" value="ECO:0007669"/>
    <property type="project" value="UniProtKB-ARBA"/>
</dbReference>
<evidence type="ECO:0000313" key="4">
    <source>
        <dbReference type="Proteomes" id="UP000812966"/>
    </source>
</evidence>
<feature type="domain" description="PLD phosphodiesterase" evidence="2">
    <location>
        <begin position="746"/>
        <end position="768"/>
    </location>
</feature>
<dbReference type="PROSITE" id="PS50035">
    <property type="entry name" value="PLD"/>
    <property type="match status" value="2"/>
</dbReference>
<feature type="region of interest" description="Disordered" evidence="1">
    <location>
        <begin position="1"/>
        <end position="51"/>
    </location>
</feature>
<dbReference type="OrthoDB" id="9997422at2759"/>
<dbReference type="AlphaFoldDB" id="A0A8K0JR29"/>
<feature type="compositionally biased region" description="Low complexity" evidence="1">
    <location>
        <begin position="1"/>
        <end position="11"/>
    </location>
</feature>
<feature type="compositionally biased region" description="Polar residues" evidence="1">
    <location>
        <begin position="482"/>
        <end position="507"/>
    </location>
</feature>
<dbReference type="PANTHER" id="PTHR21248">
    <property type="entry name" value="CARDIOLIPIN SYNTHASE"/>
    <property type="match status" value="1"/>
</dbReference>
<keyword evidence="4" id="KW-1185">Reference proteome</keyword>
<feature type="domain" description="PLD phosphodiesterase" evidence="2">
    <location>
        <begin position="286"/>
        <end position="313"/>
    </location>
</feature>
<evidence type="ECO:0000259" key="2">
    <source>
        <dbReference type="PROSITE" id="PS50035"/>
    </source>
</evidence>
<dbReference type="Proteomes" id="UP000812966">
    <property type="component" value="Unassembled WGS sequence"/>
</dbReference>
<dbReference type="Pfam" id="PF13091">
    <property type="entry name" value="PLDc_2"/>
    <property type="match status" value="1"/>
</dbReference>
<feature type="compositionally biased region" description="Polar residues" evidence="1">
    <location>
        <begin position="548"/>
        <end position="562"/>
    </location>
</feature>
<feature type="region of interest" description="Disordered" evidence="1">
    <location>
        <begin position="482"/>
        <end position="574"/>
    </location>
</feature>
<sequence>MYSHASSSSSSTPPGATATVTKRDFLAASQEHPTRIPASASPPSPPHPLSLSAYLAAHPEATVKKALKKTYPKPNPLIRLARRFKVRHSVIHGLTDKEMQKLEEKEGKLKRDQAGWRLEHEPATGPDGRPRVVVSPLFWKVYLSILPTLERDPLSGLVPPPLLGSTTTMPLSVISLIPDIMRHYRDVIVRAEKEVFLVTNYWQPSNSVQTITDALRELSTNTIARTPAGQPVKKVVVKLVYDRGTLEQIWNAHAPVPTTGWEAMKIPLPEEVPGIDIEVVNFHRLLLGTFHAKFLIVDRKVALINSNNIQDRPNLEMMQHFEGPIVDSFYETGLHSWFNKLSPMLPCVGDTYQAPSDGYKFGHDNPYFADIEIVKAAKDARMLLRQEAAQVHDMDENALDRFRGMVRKAMEQATTTANERWDEIMAGAGEGEGIGAWAGRMRAGFYTRPNSRRPSFDGHTRRNSAPIVQRHFDRLDMATIDSEMSGNSPTLVNEYTNGDAPSTTTKSGNKESFDNGQISRKIKIAEPDGIMPGSHDAEARHKHIQDGSEASTMPPSATSTLKVDSAGRPRSGSGRLQQLTEKFNATGVLSEAAATVEDNDDLDDFAPHVLHKPHTPFPIAMVNRKPHGMPGHHDIRNPQNAAWLAGCRYAQHKIFIQTPTLNARPIKRAIKQACRRGVEVVLYLDLGFNDKGESIPFQGGTNEEVVVELYDKLRPEKKEQYLKVYWYTGKDQIRPLNAVKKQRNCHIKFAMFDDEVAIFGNGNQDTQSWMHSQETNVMIYNREIVKEMMHTLHTNQNTHRYGLVDPADGLWRDKDGKDLKTWDPNHKKASGSMGLAGIIETIKKM</sequence>